<proteinExistence type="predicted"/>
<keyword evidence="3" id="KW-1185">Reference proteome</keyword>
<gene>
    <name evidence="2" type="ORF">GGX14DRAFT_393154</name>
</gene>
<protein>
    <submittedName>
        <fullName evidence="2">Uncharacterized protein</fullName>
    </submittedName>
</protein>
<evidence type="ECO:0000313" key="3">
    <source>
        <dbReference type="Proteomes" id="UP001219525"/>
    </source>
</evidence>
<dbReference type="AlphaFoldDB" id="A0AAD6VHE2"/>
<dbReference type="Proteomes" id="UP001219525">
    <property type="component" value="Unassembled WGS sequence"/>
</dbReference>
<evidence type="ECO:0000313" key="2">
    <source>
        <dbReference type="EMBL" id="KAJ7212941.1"/>
    </source>
</evidence>
<name>A0AAD6VHE2_9AGAR</name>
<organism evidence="2 3">
    <name type="scientific">Mycena pura</name>
    <dbReference type="NCBI Taxonomy" id="153505"/>
    <lineage>
        <taxon>Eukaryota</taxon>
        <taxon>Fungi</taxon>
        <taxon>Dikarya</taxon>
        <taxon>Basidiomycota</taxon>
        <taxon>Agaricomycotina</taxon>
        <taxon>Agaricomycetes</taxon>
        <taxon>Agaricomycetidae</taxon>
        <taxon>Agaricales</taxon>
        <taxon>Marasmiineae</taxon>
        <taxon>Mycenaceae</taxon>
        <taxon>Mycena</taxon>
    </lineage>
</organism>
<dbReference type="EMBL" id="JARJCW010000022">
    <property type="protein sequence ID" value="KAJ7212941.1"/>
    <property type="molecule type" value="Genomic_DNA"/>
</dbReference>
<evidence type="ECO:0000256" key="1">
    <source>
        <dbReference type="SAM" id="MobiDB-lite"/>
    </source>
</evidence>
<comment type="caution">
    <text evidence="2">The sequence shown here is derived from an EMBL/GenBank/DDBJ whole genome shotgun (WGS) entry which is preliminary data.</text>
</comment>
<accession>A0AAD6VHE2</accession>
<feature type="region of interest" description="Disordered" evidence="1">
    <location>
        <begin position="153"/>
        <end position="181"/>
    </location>
</feature>
<feature type="compositionally biased region" description="Polar residues" evidence="1">
    <location>
        <begin position="153"/>
        <end position="163"/>
    </location>
</feature>
<sequence>MSTRCMDEKEEKRRTDSWGRAVLDGKVVDDGLVILVAQLRLACGDLRKRGLHLGVQYSHDDGHVLVDQGAERAVLELSGEDTCRHDLLEQAQLVLLKHLLDLRGHDVQGVDDLDTALGEGNTVLGQPKSHQQQGNVLRRSITEHGSQESVRTLVGTTPTSGQNRGARHTPRRRESQLLRDRARRQARVIASPARDERQCMMERYVRRPQSVILFTSKLTRPRVEIALHNRGKLELGRLDAARRGNLARRLVAILLAAQAMDVELALRDVGDVTRLVFHDSCCVRGNVDRPSSDMKARD</sequence>
<reference evidence="2" key="1">
    <citation type="submission" date="2023-03" db="EMBL/GenBank/DDBJ databases">
        <title>Massive genome expansion in bonnet fungi (Mycena s.s.) driven by repeated elements and novel gene families across ecological guilds.</title>
        <authorList>
            <consortium name="Lawrence Berkeley National Laboratory"/>
            <person name="Harder C.B."/>
            <person name="Miyauchi S."/>
            <person name="Viragh M."/>
            <person name="Kuo A."/>
            <person name="Thoen E."/>
            <person name="Andreopoulos B."/>
            <person name="Lu D."/>
            <person name="Skrede I."/>
            <person name="Drula E."/>
            <person name="Henrissat B."/>
            <person name="Morin E."/>
            <person name="Kohler A."/>
            <person name="Barry K."/>
            <person name="LaButti K."/>
            <person name="Morin E."/>
            <person name="Salamov A."/>
            <person name="Lipzen A."/>
            <person name="Mereny Z."/>
            <person name="Hegedus B."/>
            <person name="Baldrian P."/>
            <person name="Stursova M."/>
            <person name="Weitz H."/>
            <person name="Taylor A."/>
            <person name="Grigoriev I.V."/>
            <person name="Nagy L.G."/>
            <person name="Martin F."/>
            <person name="Kauserud H."/>
        </authorList>
    </citation>
    <scope>NUCLEOTIDE SEQUENCE</scope>
    <source>
        <strain evidence="2">9144</strain>
    </source>
</reference>